<organism evidence="3 4">
    <name type="scientific">Nisaea acidiphila</name>
    <dbReference type="NCBI Taxonomy" id="1862145"/>
    <lineage>
        <taxon>Bacteria</taxon>
        <taxon>Pseudomonadati</taxon>
        <taxon>Pseudomonadota</taxon>
        <taxon>Alphaproteobacteria</taxon>
        <taxon>Rhodospirillales</taxon>
        <taxon>Thalassobaculaceae</taxon>
        <taxon>Nisaea</taxon>
    </lineage>
</organism>
<gene>
    <name evidence="3" type="ORF">NUH88_05640</name>
</gene>
<reference evidence="3" key="1">
    <citation type="submission" date="2022-08" db="EMBL/GenBank/DDBJ databases">
        <title>Nisaea acidiphila sp. nov., isolated from a marine algal debris and emended description of the genus Nisaea Urios et al. 2008.</title>
        <authorList>
            <person name="Kwon K."/>
        </authorList>
    </citation>
    <scope>NUCLEOTIDE SEQUENCE</scope>
    <source>
        <strain evidence="3">MEBiC11861</strain>
    </source>
</reference>
<sequence>MNIRKILCTTALAAALTAGAAPAIASETEPFVTAKEVRTEISESMEAISKYTAQERKQAVAEAKEAMNRLDAEIDRRGQALRENWAEMTEATREAAQEGLKDLQAARNELGERYGALKAGTAEAWDDLKADFADAWNAFAKTWETADKDAGKS</sequence>
<dbReference type="EMBL" id="CP102480">
    <property type="protein sequence ID" value="UUX51172.1"/>
    <property type="molecule type" value="Genomic_DNA"/>
</dbReference>
<feature type="signal peptide" evidence="2">
    <location>
        <begin position="1"/>
        <end position="20"/>
    </location>
</feature>
<evidence type="ECO:0000256" key="2">
    <source>
        <dbReference type="SAM" id="SignalP"/>
    </source>
</evidence>
<dbReference type="SUPFAM" id="SSF58113">
    <property type="entry name" value="Apolipoprotein A-I"/>
    <property type="match status" value="1"/>
</dbReference>
<dbReference type="KEGG" id="naci:NUH88_05640"/>
<evidence type="ECO:0000313" key="3">
    <source>
        <dbReference type="EMBL" id="UUX51172.1"/>
    </source>
</evidence>
<dbReference type="AlphaFoldDB" id="A0A9J7AY31"/>
<dbReference type="Proteomes" id="UP001060336">
    <property type="component" value="Chromosome"/>
</dbReference>
<feature type="chain" id="PRO_5039932800" evidence="2">
    <location>
        <begin position="21"/>
        <end position="153"/>
    </location>
</feature>
<evidence type="ECO:0000313" key="4">
    <source>
        <dbReference type="Proteomes" id="UP001060336"/>
    </source>
</evidence>
<keyword evidence="4" id="KW-1185">Reference proteome</keyword>
<accession>A0A9J7AY31</accession>
<dbReference type="RefSeq" id="WP_257770505.1">
    <property type="nucleotide sequence ID" value="NZ_CP102480.1"/>
</dbReference>
<protein>
    <submittedName>
        <fullName evidence="3">Uncharacterized protein</fullName>
    </submittedName>
</protein>
<evidence type="ECO:0000256" key="1">
    <source>
        <dbReference type="SAM" id="Coils"/>
    </source>
</evidence>
<name>A0A9J7AY31_9PROT</name>
<proteinExistence type="predicted"/>
<keyword evidence="2" id="KW-0732">Signal</keyword>
<feature type="coiled-coil region" evidence="1">
    <location>
        <begin position="53"/>
        <end position="113"/>
    </location>
</feature>
<keyword evidence="1" id="KW-0175">Coiled coil</keyword>